<keyword evidence="7 9" id="KW-0472">Membrane</keyword>
<dbReference type="Gene3D" id="3.30.70.2170">
    <property type="match status" value="1"/>
</dbReference>
<proteinExistence type="inferred from homology"/>
<feature type="transmembrane region" description="Helical" evidence="9">
    <location>
        <begin position="594"/>
        <end position="616"/>
    </location>
</feature>
<gene>
    <name evidence="10" type="ORF">F7O84_15010</name>
</gene>
<evidence type="ECO:0000256" key="5">
    <source>
        <dbReference type="ARBA" id="ARBA00022989"/>
    </source>
</evidence>
<feature type="transmembrane region" description="Helical" evidence="9">
    <location>
        <begin position="431"/>
        <end position="458"/>
    </location>
</feature>
<comment type="subcellular location">
    <subcellularLocation>
        <location evidence="1">Membrane</location>
        <topology evidence="1">Multi-pass membrane protein</topology>
    </subcellularLocation>
</comment>
<dbReference type="AlphaFoldDB" id="A0A7V7QI07"/>
<feature type="coiled-coil region" evidence="8">
    <location>
        <begin position="215"/>
        <end position="242"/>
    </location>
</feature>
<evidence type="ECO:0000256" key="6">
    <source>
        <dbReference type="ARBA" id="ARBA00023065"/>
    </source>
</evidence>
<evidence type="ECO:0000313" key="10">
    <source>
        <dbReference type="EMBL" id="KAB1435695.1"/>
    </source>
</evidence>
<sequence length="643" mass="73234">MIVKMKFLSITGPKSDIDRVAEKYLSKYEIQLENTLSELKTVNELRPYVELNPYKSLLTKANEYLGLIQKKEAIEPAKVSLEEAVKVIHSLDLTVNDLKEKRQKLEDKKAKYLELLHKIEPFIGLNYDLEKILSFQFIKYRFGKISKEYFAKLERYVYSNFDTIFYKCYSDESYVWGIYFLPASQKEKIDAIYTSMHFERLYIPDGYHGTPQQAYDKLELDINEVKQEISSINEEISKEIDSSKEIIYAASEKLKKLSRNFDIRKLAACTKNENPVFYIICGWMTEKDAISFEKDISDDENVFCIIEDDHNNIFSSPPTKLDNPKIFKPFEMFLRMYGLPAYNEFDPTIFLAITYTIIFGCMFGDAGQGLVLFIAGALLYKYKKLDIAAIVSMAGIFSTIFGFLYGSLFGFEDIIPALWLHPMKTYITLPVMGTLNTVLVLAVAFGMGLILVSMLINIYNGIKQKNLEKIFFDTNGVAGLIFYGSIVLSAILIMTGNTLPGGIILFVMFGIPLLLIAFKEPLTALIEKKAEAMPKEVGMFLVQTLFELFEVVLSYMTNTISFVRIGAFALSHAGMMEVVMTLSGAENGGSPNWLIFIIGNLVVLGMEGLIVGIHVLRLEYYEMFSRFFSGSGREFVPYTKQKQ</sequence>
<dbReference type="Pfam" id="PF01496">
    <property type="entry name" value="V_ATPase_I"/>
    <property type="match status" value="2"/>
</dbReference>
<feature type="transmembrane region" description="Helical" evidence="9">
    <location>
        <begin position="387"/>
        <end position="411"/>
    </location>
</feature>
<evidence type="ECO:0000313" key="11">
    <source>
        <dbReference type="Proteomes" id="UP000461768"/>
    </source>
</evidence>
<evidence type="ECO:0000256" key="4">
    <source>
        <dbReference type="ARBA" id="ARBA00022692"/>
    </source>
</evidence>
<dbReference type="GO" id="GO:0007035">
    <property type="term" value="P:vacuolar acidification"/>
    <property type="evidence" value="ECO:0007669"/>
    <property type="project" value="TreeGrafter"/>
</dbReference>
<dbReference type="GO" id="GO:0016471">
    <property type="term" value="C:vacuolar proton-transporting V-type ATPase complex"/>
    <property type="evidence" value="ECO:0007669"/>
    <property type="project" value="TreeGrafter"/>
</dbReference>
<evidence type="ECO:0000256" key="1">
    <source>
        <dbReference type="ARBA" id="ARBA00004141"/>
    </source>
</evidence>
<keyword evidence="3" id="KW-0813">Transport</keyword>
<evidence type="ECO:0000256" key="8">
    <source>
        <dbReference type="SAM" id="Coils"/>
    </source>
</evidence>
<comment type="caution">
    <text evidence="10">The sequence shown here is derived from an EMBL/GenBank/DDBJ whole genome shotgun (WGS) entry which is preliminary data.</text>
</comment>
<dbReference type="EMBL" id="WAGX01000007">
    <property type="protein sequence ID" value="KAB1435695.1"/>
    <property type="molecule type" value="Genomic_DNA"/>
</dbReference>
<dbReference type="PANTHER" id="PTHR11629">
    <property type="entry name" value="VACUOLAR PROTON ATPASES"/>
    <property type="match status" value="1"/>
</dbReference>
<evidence type="ECO:0000256" key="9">
    <source>
        <dbReference type="SAM" id="Phobius"/>
    </source>
</evidence>
<keyword evidence="6" id="KW-0406">Ion transport</keyword>
<accession>A0A7V7QI07</accession>
<name>A0A7V7QI07_9FIRM</name>
<dbReference type="OrthoDB" id="9803814at2"/>
<organism evidence="10 11">
    <name type="scientific">Candidatus Galacturonatibacter soehngenii</name>
    <dbReference type="NCBI Taxonomy" id="2307010"/>
    <lineage>
        <taxon>Bacteria</taxon>
        <taxon>Bacillati</taxon>
        <taxon>Bacillota</taxon>
        <taxon>Clostridia</taxon>
        <taxon>Lachnospirales</taxon>
        <taxon>Lachnospiraceae</taxon>
        <taxon>Candidatus Galacturonatibacter</taxon>
    </lineage>
</organism>
<dbReference type="PANTHER" id="PTHR11629:SF63">
    <property type="entry name" value="V-TYPE PROTON ATPASE SUBUNIT A"/>
    <property type="match status" value="1"/>
</dbReference>
<dbReference type="Proteomes" id="UP000461768">
    <property type="component" value="Unassembled WGS sequence"/>
</dbReference>
<feature type="transmembrane region" description="Helical" evidence="9">
    <location>
        <begin position="562"/>
        <end position="582"/>
    </location>
</feature>
<feature type="transmembrane region" description="Helical" evidence="9">
    <location>
        <begin position="470"/>
        <end position="493"/>
    </location>
</feature>
<comment type="similarity">
    <text evidence="2">Belongs to the V-ATPase 116 kDa subunit family.</text>
</comment>
<evidence type="ECO:0000256" key="7">
    <source>
        <dbReference type="ARBA" id="ARBA00023136"/>
    </source>
</evidence>
<dbReference type="InterPro" id="IPR002490">
    <property type="entry name" value="V-ATPase_116kDa_su"/>
</dbReference>
<feature type="transmembrane region" description="Helical" evidence="9">
    <location>
        <begin position="349"/>
        <end position="380"/>
    </location>
</feature>
<reference evidence="10 11" key="2">
    <citation type="submission" date="2020-02" db="EMBL/GenBank/DDBJ databases">
        <title>Candidatus Galacturonibacter soehngenii shows hetero-acetogenic catabolism of galacturonic acid but lacks a canonical carbon monoxide dehydrogenase/acetyl-CoA synthase complex.</title>
        <authorList>
            <person name="Diender M."/>
            <person name="Stouten G.R."/>
            <person name="Petersen J.F."/>
            <person name="Nielsen P.H."/>
            <person name="Dueholm M.S."/>
            <person name="Pronk J.T."/>
            <person name="Van Loosdrecht M.C.M."/>
        </authorList>
    </citation>
    <scope>NUCLEOTIDE SEQUENCE [LARGE SCALE GENOMIC DNA]</scope>
    <source>
        <strain evidence="10">GalUA</strain>
    </source>
</reference>
<evidence type="ECO:0000256" key="3">
    <source>
        <dbReference type="ARBA" id="ARBA00022448"/>
    </source>
</evidence>
<keyword evidence="8" id="KW-0175">Coiled coil</keyword>
<feature type="transmembrane region" description="Helical" evidence="9">
    <location>
        <begin position="499"/>
        <end position="518"/>
    </location>
</feature>
<feature type="coiled-coil region" evidence="8">
    <location>
        <begin position="81"/>
        <end position="118"/>
    </location>
</feature>
<dbReference type="Gene3D" id="1.20.1460.20">
    <property type="match status" value="1"/>
</dbReference>
<keyword evidence="5 9" id="KW-1133">Transmembrane helix</keyword>
<dbReference type="GO" id="GO:0033179">
    <property type="term" value="C:proton-transporting V-type ATPase, V0 domain"/>
    <property type="evidence" value="ECO:0007669"/>
    <property type="project" value="InterPro"/>
</dbReference>
<protein>
    <submittedName>
        <fullName evidence="10">ATPase</fullName>
    </submittedName>
</protein>
<evidence type="ECO:0000256" key="2">
    <source>
        <dbReference type="ARBA" id="ARBA00009904"/>
    </source>
</evidence>
<keyword evidence="4 9" id="KW-0812">Transmembrane</keyword>
<dbReference type="RefSeq" id="WP_151147087.1">
    <property type="nucleotide sequence ID" value="NZ_WAGX01000007.1"/>
</dbReference>
<dbReference type="Gene3D" id="3.30.70.2750">
    <property type="match status" value="1"/>
</dbReference>
<reference evidence="10 11" key="1">
    <citation type="submission" date="2019-09" db="EMBL/GenBank/DDBJ databases">
        <authorList>
            <person name="Valk L.C."/>
        </authorList>
    </citation>
    <scope>NUCLEOTIDE SEQUENCE [LARGE SCALE GENOMIC DNA]</scope>
    <source>
        <strain evidence="10">GalUA</strain>
    </source>
</reference>
<dbReference type="GO" id="GO:0046961">
    <property type="term" value="F:proton-transporting ATPase activity, rotational mechanism"/>
    <property type="evidence" value="ECO:0007669"/>
    <property type="project" value="InterPro"/>
</dbReference>
<keyword evidence="11" id="KW-1185">Reference proteome</keyword>
<dbReference type="GO" id="GO:0051117">
    <property type="term" value="F:ATPase binding"/>
    <property type="evidence" value="ECO:0007669"/>
    <property type="project" value="TreeGrafter"/>
</dbReference>